<evidence type="ECO:0000256" key="1">
    <source>
        <dbReference type="SAM" id="Phobius"/>
    </source>
</evidence>
<dbReference type="Proteomes" id="UP000198310">
    <property type="component" value="Unassembled WGS sequence"/>
</dbReference>
<keyword evidence="1" id="KW-1133">Transmembrane helix</keyword>
<proteinExistence type="predicted"/>
<dbReference type="RefSeq" id="WP_179225539.1">
    <property type="nucleotide sequence ID" value="NZ_FZNS01000006.1"/>
</dbReference>
<feature type="transmembrane region" description="Helical" evidence="1">
    <location>
        <begin position="60"/>
        <end position="82"/>
    </location>
</feature>
<dbReference type="InterPro" id="IPR024163">
    <property type="entry name" value="Aerotolerance_reg_N"/>
</dbReference>
<evidence type="ECO:0000259" key="2">
    <source>
        <dbReference type="Pfam" id="PF07584"/>
    </source>
</evidence>
<keyword evidence="1 3" id="KW-0812">Transmembrane</keyword>
<feature type="domain" description="Aerotolerance regulator N-terminal" evidence="2">
    <location>
        <begin position="13"/>
        <end position="80"/>
    </location>
</feature>
<dbReference type="InterPro" id="IPR011933">
    <property type="entry name" value="Double_TM_dom"/>
</dbReference>
<gene>
    <name evidence="3" type="ORF">SAMN06269173_106126</name>
</gene>
<dbReference type="EMBL" id="FZNS01000006">
    <property type="protein sequence ID" value="SNR75129.1"/>
    <property type="molecule type" value="Genomic_DNA"/>
</dbReference>
<dbReference type="Pfam" id="PF07584">
    <property type="entry name" value="BatA"/>
    <property type="match status" value="1"/>
</dbReference>
<organism evidence="3 4">
    <name type="scientific">Hymenobacter mucosus</name>
    <dbReference type="NCBI Taxonomy" id="1411120"/>
    <lineage>
        <taxon>Bacteria</taxon>
        <taxon>Pseudomonadati</taxon>
        <taxon>Bacteroidota</taxon>
        <taxon>Cytophagia</taxon>
        <taxon>Cytophagales</taxon>
        <taxon>Hymenobacteraceae</taxon>
        <taxon>Hymenobacter</taxon>
    </lineage>
</organism>
<accession>A0A238YX97</accession>
<feature type="transmembrane region" description="Helical" evidence="1">
    <location>
        <begin position="6"/>
        <end position="28"/>
    </location>
</feature>
<evidence type="ECO:0000313" key="4">
    <source>
        <dbReference type="Proteomes" id="UP000198310"/>
    </source>
</evidence>
<dbReference type="AlphaFoldDB" id="A0A238YX97"/>
<reference evidence="4" key="1">
    <citation type="submission" date="2017-06" db="EMBL/GenBank/DDBJ databases">
        <authorList>
            <person name="Varghese N."/>
            <person name="Submissions S."/>
        </authorList>
    </citation>
    <scope>NUCLEOTIDE SEQUENCE [LARGE SCALE GENOMIC DNA]</scope>
    <source>
        <strain evidence="4">DSM 28041</strain>
    </source>
</reference>
<dbReference type="NCBIfam" id="TIGR02226">
    <property type="entry name" value="two_anch"/>
    <property type="match status" value="1"/>
</dbReference>
<evidence type="ECO:0000313" key="3">
    <source>
        <dbReference type="EMBL" id="SNR75129.1"/>
    </source>
</evidence>
<keyword evidence="1" id="KW-0472">Membrane</keyword>
<name>A0A238YX97_9BACT</name>
<sequence length="528" mass="57067">MPAFFLQHATAGVLALLGLAVPVAIYLWNRRPGRVVQVGSLRWLETGANRRLRSLKPEGLLLLLVRAAIVGLLALALAYPSWQAAAPAPRGQVLLSPDASAEALSSLQPTIDSLRRRGYELRELRPRLPLLSAEAWTARLRATAPDSVLATDDGVPNVWAQVRQAADSFPNRPLVVVAPLLMRNFRGTRPALPANVTWHPVPPSTDSATWLLAAYQPHPDSIVLVLAHGSETAVRVRPLRLRRPLAETILPILPAPTQVTYQPKAGQPRIRVTTGSTTYIVPVQATTPRWWVSYDAAHAPDARVLGAALQAAGSVAPIRPRLTVSTQLPPLTDSLTWLFWLRDAPVPVAWRQRVQQGMRLWQDAPASGASVSTTLPFSSIQPPVRLLRHDTLPLHTSAWALWTDAHGSPALSVQAVGRGLLYHLHTRLAPTWSELADSPELPSQLLPLVLAPPATSTNSLDPRQLDPTQLIGNQLTPSSVVAVSSAQSGPVHDSTPWVVLAAGLLFAVERWLATRRLAQSSASSVPAA</sequence>
<keyword evidence="4" id="KW-1185">Reference proteome</keyword>
<protein>
    <submittedName>
        <fullName evidence="3">N-terminal double-transmembrane domain-containing protein</fullName>
    </submittedName>
</protein>